<protein>
    <submittedName>
        <fullName evidence="2">Glycine reductase</fullName>
    </submittedName>
</protein>
<dbReference type="AlphaFoldDB" id="A0A1H3QS54"/>
<dbReference type="Proteomes" id="UP000199230">
    <property type="component" value="Unassembled WGS sequence"/>
</dbReference>
<sequence>MKLTLEKIIVEDLVFGDHTRMNGTTLMVNKEEITKKIKEDKRIVSVTMDIVKPGESARLFSVRDVIEPRVKVEGAGEVFPGLVGSREPVGEGITKILKGSAVVITEKTVEAKAGIIDMSGPGAAYTPFSKTNNLVLDCDPSSGLESHQYEEALRLAGLKIAQYIGEKCQEVTGQEKVLYETLPMEEQKHMYPELPKVGYVYMLQSQGLQQDTYVYGRNAKQLMPTYIFPTEAMDGAIVSSNIMIPCDKNTTYHHLNNPMIEDLYERHGKDLNFCGVIITNMNVTLKDKVIASDCVAKLAEECGFDGVIISKEEYGNTDADLMMNCRKIEEKGIKTVLVTDEYAGRDGSSQSLADADPKADAVVSTGNANEAILLPPMEKVIGSIPSADRGVSGTEGEDPCKDSIQVELNAIMGATNELGFNKMSAIGC</sequence>
<dbReference type="GO" id="GO:0050485">
    <property type="term" value="F:oxidoreductase activity, acting on X-H and Y-H to form an X-Y bond, with a disulfide as acceptor"/>
    <property type="evidence" value="ECO:0007669"/>
    <property type="project" value="InterPro"/>
</dbReference>
<dbReference type="Pfam" id="PF09338">
    <property type="entry name" value="Gly_reductase"/>
    <property type="match status" value="1"/>
</dbReference>
<evidence type="ECO:0000313" key="3">
    <source>
        <dbReference type="Proteomes" id="UP000199230"/>
    </source>
</evidence>
<evidence type="ECO:0000256" key="1">
    <source>
        <dbReference type="ARBA" id="ARBA00023002"/>
    </source>
</evidence>
<dbReference type="InterPro" id="IPR015417">
    <property type="entry name" value="Gly_reductase_pB_sua/b"/>
</dbReference>
<proteinExistence type="predicted"/>
<keyword evidence="1" id="KW-0560">Oxidoreductase</keyword>
<dbReference type="OrthoDB" id="5808629at2"/>
<evidence type="ECO:0000313" key="2">
    <source>
        <dbReference type="EMBL" id="SDZ15549.1"/>
    </source>
</evidence>
<dbReference type="RefSeq" id="WP_093315097.1">
    <property type="nucleotide sequence ID" value="NZ_FNPV01000010.1"/>
</dbReference>
<dbReference type="EMBL" id="FNPV01000010">
    <property type="protein sequence ID" value="SDZ15549.1"/>
    <property type="molecule type" value="Genomic_DNA"/>
</dbReference>
<reference evidence="2 3" key="1">
    <citation type="submission" date="2016-10" db="EMBL/GenBank/DDBJ databases">
        <authorList>
            <person name="de Groot N.N."/>
        </authorList>
    </citation>
    <scope>NUCLEOTIDE SEQUENCE [LARGE SCALE GENOMIC DNA]</scope>
    <source>
        <strain evidence="2 3">APO</strain>
    </source>
</reference>
<organism evidence="2 3">
    <name type="scientific">Tindallia californiensis</name>
    <dbReference type="NCBI Taxonomy" id="159292"/>
    <lineage>
        <taxon>Bacteria</taxon>
        <taxon>Bacillati</taxon>
        <taxon>Bacillota</taxon>
        <taxon>Clostridia</taxon>
        <taxon>Peptostreptococcales</taxon>
        <taxon>Tindalliaceae</taxon>
        <taxon>Tindallia</taxon>
    </lineage>
</organism>
<name>A0A1H3QS54_9FIRM</name>
<dbReference type="STRING" id="159292.SAMN05192546_11051"/>
<accession>A0A1H3QS54</accession>
<dbReference type="PIRSF" id="PIRSF011588">
    <property type="entry name" value="Gly_sarc_betain_red_a/b"/>
    <property type="match status" value="1"/>
</dbReference>
<gene>
    <name evidence="2" type="ORF">SAMN05192546_11051</name>
</gene>
<keyword evidence="3" id="KW-1185">Reference proteome</keyword>
<dbReference type="InterPro" id="IPR016585">
    <property type="entry name" value="Gly/sarc/bet_Rdtase_B_asu/bsu"/>
</dbReference>